<evidence type="ECO:0000313" key="3">
    <source>
        <dbReference type="Proteomes" id="UP000024533"/>
    </source>
</evidence>
<dbReference type="OrthoDB" id="4174266at2759"/>
<accession>A0A059JCS3</accession>
<dbReference type="EMBL" id="AOKY01000211">
    <property type="protein sequence ID" value="KDB25262.1"/>
    <property type="molecule type" value="Genomic_DNA"/>
</dbReference>
<gene>
    <name evidence="2" type="ORF">H109_02893</name>
</gene>
<proteinExistence type="predicted"/>
<comment type="caution">
    <text evidence="2">The sequence shown here is derived from an EMBL/GenBank/DDBJ whole genome shotgun (WGS) entry which is preliminary data.</text>
</comment>
<feature type="region of interest" description="Disordered" evidence="1">
    <location>
        <begin position="1"/>
        <end position="47"/>
    </location>
</feature>
<name>A0A059JCS3_TRIIM</name>
<dbReference type="Proteomes" id="UP000024533">
    <property type="component" value="Unassembled WGS sequence"/>
</dbReference>
<evidence type="ECO:0000256" key="1">
    <source>
        <dbReference type="SAM" id="MobiDB-lite"/>
    </source>
</evidence>
<dbReference type="HOGENOM" id="CLU_2456365_0_0_1"/>
<sequence>MATTVWQLNSRDMAKQRRNEPFASHPPVQGIARDEEPPTSSRMKGDSTVLRITSDVPIRTHRKGREEEKRHIDDTLDIRRIAGRYNTDR</sequence>
<feature type="compositionally biased region" description="Polar residues" evidence="1">
    <location>
        <begin position="1"/>
        <end position="10"/>
    </location>
</feature>
<dbReference type="AlphaFoldDB" id="A0A059JCS3"/>
<evidence type="ECO:0000313" key="2">
    <source>
        <dbReference type="EMBL" id="KDB25262.1"/>
    </source>
</evidence>
<protein>
    <submittedName>
        <fullName evidence="2">Uncharacterized protein</fullName>
    </submittedName>
</protein>
<organism evidence="2 3">
    <name type="scientific">Trichophyton interdigitale (strain MR816)</name>
    <dbReference type="NCBI Taxonomy" id="1215338"/>
    <lineage>
        <taxon>Eukaryota</taxon>
        <taxon>Fungi</taxon>
        <taxon>Dikarya</taxon>
        <taxon>Ascomycota</taxon>
        <taxon>Pezizomycotina</taxon>
        <taxon>Eurotiomycetes</taxon>
        <taxon>Eurotiomycetidae</taxon>
        <taxon>Onygenales</taxon>
        <taxon>Arthrodermataceae</taxon>
        <taxon>Trichophyton</taxon>
    </lineage>
</organism>
<keyword evidence="3" id="KW-1185">Reference proteome</keyword>
<reference evidence="2 3" key="1">
    <citation type="submission" date="2014-02" db="EMBL/GenBank/DDBJ databases">
        <title>The Genome Sequence of Trichophyton interdigitale MR816.</title>
        <authorList>
            <consortium name="The Broad Institute Genomics Platform"/>
            <person name="Cuomo C.A."/>
            <person name="White T.C."/>
            <person name="Graser Y."/>
            <person name="Martinez-Rossi N."/>
            <person name="Heitman J."/>
            <person name="Young S.K."/>
            <person name="Zeng Q."/>
            <person name="Gargeya S."/>
            <person name="Abouelleil A."/>
            <person name="Alvarado L."/>
            <person name="Chapman S.B."/>
            <person name="Gainer-Dewar J."/>
            <person name="Goldberg J."/>
            <person name="Griggs A."/>
            <person name="Gujja S."/>
            <person name="Hansen M."/>
            <person name="Howarth C."/>
            <person name="Imamovic A."/>
            <person name="Larimer J."/>
            <person name="Martinez D."/>
            <person name="Murphy C."/>
            <person name="Pearson M.D."/>
            <person name="Persinoti G."/>
            <person name="Poon T."/>
            <person name="Priest M."/>
            <person name="Roberts A.D."/>
            <person name="Saif S."/>
            <person name="Shea T.D."/>
            <person name="Sykes S.N."/>
            <person name="Wortman J."/>
            <person name="Nusbaum C."/>
            <person name="Birren B."/>
        </authorList>
    </citation>
    <scope>NUCLEOTIDE SEQUENCE [LARGE SCALE GENOMIC DNA]</scope>
    <source>
        <strain evidence="2 3">MR816</strain>
    </source>
</reference>